<organism evidence="3 4">
    <name type="scientific">Giardia muris</name>
    <dbReference type="NCBI Taxonomy" id="5742"/>
    <lineage>
        <taxon>Eukaryota</taxon>
        <taxon>Metamonada</taxon>
        <taxon>Diplomonadida</taxon>
        <taxon>Hexamitidae</taxon>
        <taxon>Giardiinae</taxon>
        <taxon>Giardia</taxon>
    </lineage>
</organism>
<keyword evidence="4" id="KW-1185">Reference proteome</keyword>
<feature type="chain" id="PRO_5021446973" evidence="2">
    <location>
        <begin position="24"/>
        <end position="744"/>
    </location>
</feature>
<protein>
    <submittedName>
        <fullName evidence="3">Uncharacterized protein</fullName>
    </submittedName>
</protein>
<reference evidence="3 4" key="1">
    <citation type="submission" date="2019-05" db="EMBL/GenBank/DDBJ databases">
        <title>The compact genome of Giardia muris reveals important steps in the evolution of intestinal protozoan parasites.</title>
        <authorList>
            <person name="Xu F."/>
            <person name="Jimenez-Gonzalez A."/>
            <person name="Einarsson E."/>
            <person name="Astvaldsson A."/>
            <person name="Peirasmaki D."/>
            <person name="Eckmann L."/>
            <person name="Andersson J.O."/>
            <person name="Svard S.G."/>
            <person name="Jerlstrom-Hultqvist J."/>
        </authorList>
    </citation>
    <scope>NUCLEOTIDE SEQUENCE [LARGE SCALE GENOMIC DNA]</scope>
    <source>
        <strain evidence="3 4">Roberts-Thomson</strain>
    </source>
</reference>
<dbReference type="VEuPathDB" id="GiardiaDB:GMRT_13353"/>
<dbReference type="Proteomes" id="UP000315496">
    <property type="component" value="Chromosome 5"/>
</dbReference>
<evidence type="ECO:0000313" key="3">
    <source>
        <dbReference type="EMBL" id="TNJ26318.1"/>
    </source>
</evidence>
<keyword evidence="1" id="KW-0812">Transmembrane</keyword>
<proteinExistence type="predicted"/>
<keyword evidence="1" id="KW-0472">Membrane</keyword>
<name>A0A4Z1SRQ0_GIAMU</name>
<keyword evidence="2" id="KW-0732">Signal</keyword>
<feature type="transmembrane region" description="Helical" evidence="1">
    <location>
        <begin position="636"/>
        <end position="657"/>
    </location>
</feature>
<evidence type="ECO:0000313" key="4">
    <source>
        <dbReference type="Proteomes" id="UP000315496"/>
    </source>
</evidence>
<dbReference type="OrthoDB" id="10254211at2759"/>
<evidence type="ECO:0000256" key="1">
    <source>
        <dbReference type="SAM" id="Phobius"/>
    </source>
</evidence>
<keyword evidence="1" id="KW-1133">Transmembrane helix</keyword>
<gene>
    <name evidence="3" type="ORF">GMRT_13353</name>
</gene>
<accession>A0A4Z1SRQ0</accession>
<dbReference type="AlphaFoldDB" id="A0A4Z1SRQ0"/>
<dbReference type="EMBL" id="VDLU01000005">
    <property type="protein sequence ID" value="TNJ26318.1"/>
    <property type="molecule type" value="Genomic_DNA"/>
</dbReference>
<evidence type="ECO:0000256" key="2">
    <source>
        <dbReference type="SAM" id="SignalP"/>
    </source>
</evidence>
<feature type="signal peptide" evidence="2">
    <location>
        <begin position="1"/>
        <end position="23"/>
    </location>
</feature>
<sequence length="744" mass="81028">MFSLLPLALVACEIVSTVRQVGGRPYVVVTGILDSDAYDNAIKYTLPRQQGEFSTTGEVVGSWELGSEVTLVLEAVSTIVVSFDAHGVVNNSAETLEETQLQCPPITNTDYGHCRATPTGNKVRTLEKGDEHGVWIPRAPSEMYTVRLGVTLKDSNGARTTVVEADTEHPRVNIIGTQSYIETIVQRPNPALSLFRHVGYVVNRLSDDVFKGMKLGYNLVGPHATNRLGMSPQVWKRAVERTGSETLINELTFIGSPTDAAGRIYPADQLYHYRQHALYVPPTCRCAAGGCRLEGTQAVAVFSCEGQHTTVRFALHIFGEDVGLVKLIGKPKAVSASVQVEQGKPILEILIGNDATMPAVVLATLLRCLSNSTRIGPFVPPQEQRLKKLVQSGQTTSFRFLLSNSSDSSFNDALALNTGECVLSLVQGSGDGAISDEATVRWLGVITGKAPGVYTPIRVPEQCQSPDVYFERDGVPICMTSCSYDQCFKQDDYPMCIPVDCMGKYGHSRPYFSSRRGVCVSTGEKAEEDGVDYGELFIPQFIPFQNVSVACGKGVPNNSTNVLAVPCICPTNATRYETGPDGLLHMCLDDLVFEEPEIPIWDDVVFGDFKKFLSEIRGKSIFEILGMFFKTSVGKIVGGILGVILLLILIPIILKCIPCICGCCTSMGKCFRACRPEKQEKPTVIISSSSGLQVASSQLTSEIPSENLVQTPPRRPHRGLRPKDLVTNYFEAEALLQQLRGHAA</sequence>
<comment type="caution">
    <text evidence="3">The sequence shown here is derived from an EMBL/GenBank/DDBJ whole genome shotgun (WGS) entry which is preliminary data.</text>
</comment>